<dbReference type="Proteomes" id="UP000324383">
    <property type="component" value="Unassembled WGS sequence"/>
</dbReference>
<sequence length="196" mass="22493">MNSKSDIFKIQSNNVVPARGKILISEPFLRDTTFGRSVILLIDHTSEGSMGLIINKQLPLCLNDIIKELKYTDEIPLFKGGPVATDTLFFIHTLSDISGSLSINKGLYLNGDFDEIKKYILQGNRVNNRIRFFLGYSGWESEQLDFEIKENTWLISKEDNAYLMKQDTKDMWKTSLEKLGSKYETWARFPQVPTLN</sequence>
<dbReference type="AlphaFoldDB" id="A0A5D3FCA6"/>
<comment type="caution">
    <text evidence="3">The sequence shown here is derived from an EMBL/GenBank/DDBJ whole genome shotgun (WGS) entry which is preliminary data.</text>
</comment>
<protein>
    <recommendedName>
        <fullName evidence="2">UPF0301 protein FNJ60_08965</fullName>
    </recommendedName>
</protein>
<organism evidence="3 4">
    <name type="scientific">Bacteroides pyogenes</name>
    <dbReference type="NCBI Taxonomy" id="310300"/>
    <lineage>
        <taxon>Bacteria</taxon>
        <taxon>Pseudomonadati</taxon>
        <taxon>Bacteroidota</taxon>
        <taxon>Bacteroidia</taxon>
        <taxon>Bacteroidales</taxon>
        <taxon>Bacteroidaceae</taxon>
        <taxon>Bacteroides</taxon>
    </lineage>
</organism>
<evidence type="ECO:0000256" key="2">
    <source>
        <dbReference type="HAMAP-Rule" id="MF_00758"/>
    </source>
</evidence>
<dbReference type="RefSeq" id="WP_148730530.1">
    <property type="nucleotide sequence ID" value="NZ_CAMBON010000040.1"/>
</dbReference>
<reference evidence="3 4" key="1">
    <citation type="submission" date="2019-07" db="EMBL/GenBank/DDBJ databases">
        <title>Draft Genome Sequences of Bacteroides pyogenes Strains Isolated from the Uterus Holstein Dairy Cows with Metritis.</title>
        <authorList>
            <person name="Cunha F."/>
            <person name="Galvao K.N."/>
            <person name="Jeon S.J."/>
            <person name="Jeong K.C."/>
        </authorList>
    </citation>
    <scope>NUCLEOTIDE SEQUENCE [LARGE SCALE GENOMIC DNA]</scope>
    <source>
        <strain evidence="3 4">KG-31</strain>
    </source>
</reference>
<dbReference type="HAMAP" id="MF_00758">
    <property type="entry name" value="UPF0301"/>
    <property type="match status" value="1"/>
</dbReference>
<evidence type="ECO:0000256" key="1">
    <source>
        <dbReference type="ARBA" id="ARBA00009600"/>
    </source>
</evidence>
<dbReference type="GO" id="GO:0005829">
    <property type="term" value="C:cytosol"/>
    <property type="evidence" value="ECO:0007669"/>
    <property type="project" value="TreeGrafter"/>
</dbReference>
<dbReference type="InterPro" id="IPR003774">
    <property type="entry name" value="AlgH-like"/>
</dbReference>
<comment type="similarity">
    <text evidence="1 2">Belongs to the UPF0301 (AlgH) family.</text>
</comment>
<evidence type="ECO:0000313" key="3">
    <source>
        <dbReference type="EMBL" id="TYK33236.1"/>
    </source>
</evidence>
<accession>A0A5D3FCA6</accession>
<dbReference type="SUPFAM" id="SSF143456">
    <property type="entry name" value="VC0467-like"/>
    <property type="match status" value="1"/>
</dbReference>
<dbReference type="Pfam" id="PF02622">
    <property type="entry name" value="DUF179"/>
    <property type="match status" value="1"/>
</dbReference>
<proteinExistence type="inferred from homology"/>
<dbReference type="Gene3D" id="3.40.1740.10">
    <property type="entry name" value="VC0467-like"/>
    <property type="match status" value="1"/>
</dbReference>
<gene>
    <name evidence="3" type="ORF">FNJ60_08965</name>
</gene>
<dbReference type="PANTHER" id="PTHR30327">
    <property type="entry name" value="UNCHARACTERIZED PROTEIN YQGE"/>
    <property type="match status" value="1"/>
</dbReference>
<name>A0A5D3FCA6_9BACE</name>
<dbReference type="PANTHER" id="PTHR30327:SF1">
    <property type="entry name" value="UPF0301 PROTEIN YQGE"/>
    <property type="match status" value="1"/>
</dbReference>
<dbReference type="EMBL" id="VKLW01000018">
    <property type="protein sequence ID" value="TYK33236.1"/>
    <property type="molecule type" value="Genomic_DNA"/>
</dbReference>
<keyword evidence="4" id="KW-1185">Reference proteome</keyword>
<evidence type="ECO:0000313" key="4">
    <source>
        <dbReference type="Proteomes" id="UP000324383"/>
    </source>
</evidence>